<organism evidence="3 4">
    <name type="scientific">Paracidovorax valerianellae</name>
    <dbReference type="NCBI Taxonomy" id="187868"/>
    <lineage>
        <taxon>Bacteria</taxon>
        <taxon>Pseudomonadati</taxon>
        <taxon>Pseudomonadota</taxon>
        <taxon>Betaproteobacteria</taxon>
        <taxon>Burkholderiales</taxon>
        <taxon>Comamonadaceae</taxon>
        <taxon>Paracidovorax</taxon>
    </lineage>
</organism>
<reference evidence="3 4" key="1">
    <citation type="submission" date="2016-10" db="EMBL/GenBank/DDBJ databases">
        <authorList>
            <person name="de Groot N.N."/>
        </authorList>
    </citation>
    <scope>NUCLEOTIDE SEQUENCE [LARGE SCALE GENOMIC DNA]</scope>
    <source>
        <strain evidence="3 4">DSM 16619</strain>
    </source>
</reference>
<feature type="transmembrane region" description="Helical" evidence="2">
    <location>
        <begin position="192"/>
        <end position="213"/>
    </location>
</feature>
<dbReference type="InterPro" id="IPR007813">
    <property type="entry name" value="PilN"/>
</dbReference>
<name>A0A1G7BJT4_9BURK</name>
<dbReference type="RefSeq" id="WP_092745330.1">
    <property type="nucleotide sequence ID" value="NZ_FMZC01000014.1"/>
</dbReference>
<keyword evidence="4" id="KW-1185">Reference proteome</keyword>
<dbReference type="OrthoDB" id="8906642at2"/>
<dbReference type="AlphaFoldDB" id="A0A1G7BJT4"/>
<feature type="region of interest" description="Disordered" evidence="1">
    <location>
        <begin position="393"/>
        <end position="448"/>
    </location>
</feature>
<evidence type="ECO:0000313" key="4">
    <source>
        <dbReference type="Proteomes" id="UP000198781"/>
    </source>
</evidence>
<feature type="compositionally biased region" description="Low complexity" evidence="1">
    <location>
        <begin position="393"/>
        <end position="415"/>
    </location>
</feature>
<protein>
    <submittedName>
        <fullName evidence="3">General secretion pathway protein L</fullName>
    </submittedName>
</protein>
<feature type="compositionally biased region" description="Low complexity" evidence="1">
    <location>
        <begin position="424"/>
        <end position="442"/>
    </location>
</feature>
<proteinExistence type="predicted"/>
<keyword evidence="2" id="KW-0472">Membrane</keyword>
<dbReference type="EMBL" id="FMZC01000014">
    <property type="protein sequence ID" value="SDE27253.1"/>
    <property type="molecule type" value="Genomic_DNA"/>
</dbReference>
<dbReference type="Proteomes" id="UP000198781">
    <property type="component" value="Unassembled WGS sequence"/>
</dbReference>
<evidence type="ECO:0000313" key="3">
    <source>
        <dbReference type="EMBL" id="SDE27253.1"/>
    </source>
</evidence>
<keyword evidence="2" id="KW-0812">Transmembrane</keyword>
<keyword evidence="2" id="KW-1133">Transmembrane helix</keyword>
<gene>
    <name evidence="3" type="ORF">SAMN05192589_11494</name>
</gene>
<dbReference type="Pfam" id="PF05137">
    <property type="entry name" value="PilN"/>
    <property type="match status" value="1"/>
</dbReference>
<evidence type="ECO:0000256" key="1">
    <source>
        <dbReference type="SAM" id="MobiDB-lite"/>
    </source>
</evidence>
<sequence>MPSISSDARFLGVDLHTLWRDIRSPWQDMHAWPMFAWLTPAAPVVLLHPGEDLSFWLGDERQSKVAGPVKASFTAVELPEELVLRRTLTLPPMAESDVFKAAALEVRAISPFSEADLAWGCCAAGAIAGNTRVELAMASRKQIAQYLASQVSRLGGVSSPEVWVRSSQTRPIVVGGYGEGLRHAHAMRWRRTGYGLLGLMVVLAAAIAVTPTLQLRERAIEAARSYQDAAQRTAPVVAKRDALMQSAEKLSMLSEVLGTRIEPLKVLDKLTQLLPDDTYIQSFRLQGAKVTIVGLTGNAAALMQVLGNESGFREVRAPSAATRMGNSTKEAFSIEFMLDPNVYGVVGKAPNATASAAASGAVSPTAPAGPASAVAGVVASGASAAATPPVANTTPGIAPATPAGPAVPAPASGKPAFGGGTPAFGGSPAAKAPAASASSSSPVNRTQP</sequence>
<dbReference type="STRING" id="187868.SAMN05192589_11494"/>
<evidence type="ECO:0000256" key="2">
    <source>
        <dbReference type="SAM" id="Phobius"/>
    </source>
</evidence>
<accession>A0A1G7BJT4</accession>